<protein>
    <submittedName>
        <fullName evidence="2">Efflux RND transporter permease subunit</fullName>
    </submittedName>
</protein>
<feature type="transmembrane region" description="Helical" evidence="1">
    <location>
        <begin position="6"/>
        <end position="29"/>
    </location>
</feature>
<evidence type="ECO:0000256" key="1">
    <source>
        <dbReference type="SAM" id="Phobius"/>
    </source>
</evidence>
<dbReference type="AlphaFoldDB" id="A0AAJ2H4C2"/>
<reference evidence="2" key="1">
    <citation type="submission" date="2023-04" db="EMBL/GenBank/DDBJ databases">
        <title>Genomic characterization of faba bean (Vicia faba) microsymbionts in Mexican soils.</title>
        <authorList>
            <person name="Rivera Orduna F.N."/>
            <person name="Guevara-Luna J."/>
            <person name="Yan J."/>
            <person name="Arroyo-Herrera I."/>
            <person name="Li Y."/>
            <person name="Vasquez-Murrieta M.S."/>
            <person name="Wang E.T."/>
        </authorList>
    </citation>
    <scope>NUCLEOTIDE SEQUENCE</scope>
    <source>
        <strain evidence="2">CH26</strain>
    </source>
</reference>
<feature type="non-terminal residue" evidence="2">
    <location>
        <position position="123"/>
    </location>
</feature>
<feature type="non-terminal residue" evidence="2">
    <location>
        <position position="1"/>
    </location>
</feature>
<dbReference type="GO" id="GO:0042910">
    <property type="term" value="F:xenobiotic transmembrane transporter activity"/>
    <property type="evidence" value="ECO:0007669"/>
    <property type="project" value="TreeGrafter"/>
</dbReference>
<organism evidence="2 3">
    <name type="scientific">Rhizobium hidalgonense</name>
    <dbReference type="NCBI Taxonomy" id="1538159"/>
    <lineage>
        <taxon>Bacteria</taxon>
        <taxon>Pseudomonadati</taxon>
        <taxon>Pseudomonadota</taxon>
        <taxon>Alphaproteobacteria</taxon>
        <taxon>Hyphomicrobiales</taxon>
        <taxon>Rhizobiaceae</taxon>
        <taxon>Rhizobium/Agrobacterium group</taxon>
        <taxon>Rhizobium</taxon>
    </lineage>
</organism>
<dbReference type="InterPro" id="IPR001036">
    <property type="entry name" value="Acrflvin-R"/>
</dbReference>
<dbReference type="SUPFAM" id="SSF82693">
    <property type="entry name" value="Multidrug efflux transporter AcrB pore domain, PN1, PN2, PC1 and PC2 subdomains"/>
    <property type="match status" value="1"/>
</dbReference>
<name>A0AAJ2H4C2_9HYPH</name>
<keyword evidence="1" id="KW-0472">Membrane</keyword>
<dbReference type="PANTHER" id="PTHR32063">
    <property type="match status" value="1"/>
</dbReference>
<accession>A0AAJ2H4C2</accession>
<evidence type="ECO:0000313" key="3">
    <source>
        <dbReference type="Proteomes" id="UP001268610"/>
    </source>
</evidence>
<evidence type="ECO:0000313" key="2">
    <source>
        <dbReference type="EMBL" id="MDR9778659.1"/>
    </source>
</evidence>
<dbReference type="GO" id="GO:0005886">
    <property type="term" value="C:plasma membrane"/>
    <property type="evidence" value="ECO:0007669"/>
    <property type="project" value="TreeGrafter"/>
</dbReference>
<sequence length="123" mass="13482">GVVKKMLRHTIPLGIVYVAVIAVLAVLLARMPTAFLPEEDQGIIFTLVQLPPNASLDRTSKVIEQVTDHFLSNEKDAIQSIFTVGGFSFTGIGQNSGMAFIRLKDWEDRKADDLKVGAVVQRS</sequence>
<comment type="caution">
    <text evidence="2">The sequence shown here is derived from an EMBL/GenBank/DDBJ whole genome shotgun (WGS) entry which is preliminary data.</text>
</comment>
<dbReference type="Gene3D" id="3.30.70.1430">
    <property type="entry name" value="Multidrug efflux transporter AcrB pore domain"/>
    <property type="match status" value="1"/>
</dbReference>
<dbReference type="PANTHER" id="PTHR32063:SF13">
    <property type="entry name" value="MULTIDRUG EFFLUX PUMP SUBUNIT ACRB-RELATED"/>
    <property type="match status" value="1"/>
</dbReference>
<dbReference type="RefSeq" id="WP_310866671.1">
    <property type="nucleotide sequence ID" value="NZ_JAVLSF010001058.1"/>
</dbReference>
<gene>
    <name evidence="2" type="ORF">RJJ65_39635</name>
</gene>
<dbReference type="Proteomes" id="UP001268610">
    <property type="component" value="Unassembled WGS sequence"/>
</dbReference>
<dbReference type="EMBL" id="JAVLSF010001058">
    <property type="protein sequence ID" value="MDR9778659.1"/>
    <property type="molecule type" value="Genomic_DNA"/>
</dbReference>
<proteinExistence type="predicted"/>
<keyword evidence="1" id="KW-1133">Transmembrane helix</keyword>
<keyword evidence="1" id="KW-0812">Transmembrane</keyword>
<dbReference type="Pfam" id="PF00873">
    <property type="entry name" value="ACR_tran"/>
    <property type="match status" value="1"/>
</dbReference>